<organism evidence="2 3">
    <name type="scientific">Gossypium arboreum</name>
    <name type="common">Tree cotton</name>
    <name type="synonym">Gossypium nanking</name>
    <dbReference type="NCBI Taxonomy" id="29729"/>
    <lineage>
        <taxon>Eukaryota</taxon>
        <taxon>Viridiplantae</taxon>
        <taxon>Streptophyta</taxon>
        <taxon>Embryophyta</taxon>
        <taxon>Tracheophyta</taxon>
        <taxon>Spermatophyta</taxon>
        <taxon>Magnoliopsida</taxon>
        <taxon>eudicotyledons</taxon>
        <taxon>Gunneridae</taxon>
        <taxon>Pentapetalae</taxon>
        <taxon>rosids</taxon>
        <taxon>malvids</taxon>
        <taxon>Malvales</taxon>
        <taxon>Malvaceae</taxon>
        <taxon>Malvoideae</taxon>
        <taxon>Gossypium</taxon>
    </lineage>
</organism>
<reference evidence="2 3" key="1">
    <citation type="submission" date="2023-03" db="EMBL/GenBank/DDBJ databases">
        <title>WGS of Gossypium arboreum.</title>
        <authorList>
            <person name="Yu D."/>
        </authorList>
    </citation>
    <scope>NUCLEOTIDE SEQUENCE [LARGE SCALE GENOMIC DNA]</scope>
    <source>
        <tissue evidence="2">Leaf</tissue>
    </source>
</reference>
<dbReference type="Proteomes" id="UP001358586">
    <property type="component" value="Chromosome 11"/>
</dbReference>
<feature type="coiled-coil region" evidence="1">
    <location>
        <begin position="22"/>
        <end position="56"/>
    </location>
</feature>
<dbReference type="EMBL" id="JARKNE010000011">
    <property type="protein sequence ID" value="KAK5785300.1"/>
    <property type="molecule type" value="Genomic_DNA"/>
</dbReference>
<proteinExistence type="predicted"/>
<comment type="caution">
    <text evidence="2">The sequence shown here is derived from an EMBL/GenBank/DDBJ whole genome shotgun (WGS) entry which is preliminary data.</text>
</comment>
<sequence>MRSSEYGPRKYNKRRLASLSKIEELKGKIEELETVLQNCELQVELLEANNEQWKKQLHQPQDQVRDRDYVISTALAQVREVADHLQTLTVHADVLSLKYESESDRGRELAWLLKYQGKALSIRARPYM</sequence>
<gene>
    <name evidence="2" type="ORF">PVK06_039869</name>
</gene>
<keyword evidence="1" id="KW-0175">Coiled coil</keyword>
<protein>
    <submittedName>
        <fullName evidence="2">Uncharacterized protein</fullName>
    </submittedName>
</protein>
<keyword evidence="3" id="KW-1185">Reference proteome</keyword>
<accession>A0ABR0N409</accession>
<evidence type="ECO:0000256" key="1">
    <source>
        <dbReference type="SAM" id="Coils"/>
    </source>
</evidence>
<evidence type="ECO:0000313" key="2">
    <source>
        <dbReference type="EMBL" id="KAK5785300.1"/>
    </source>
</evidence>
<evidence type="ECO:0000313" key="3">
    <source>
        <dbReference type="Proteomes" id="UP001358586"/>
    </source>
</evidence>
<name>A0ABR0N409_GOSAR</name>